<dbReference type="SUPFAM" id="SSF53901">
    <property type="entry name" value="Thiolase-like"/>
    <property type="match status" value="1"/>
</dbReference>
<proteinExistence type="predicted"/>
<reference evidence="1" key="1">
    <citation type="submission" date="2021-08" db="EMBL/GenBank/DDBJ databases">
        <authorList>
            <person name="Stevens D.C."/>
        </authorList>
    </citation>
    <scope>NUCLEOTIDE SEQUENCE</scope>
    <source>
        <strain evidence="1">DSM 53165</strain>
    </source>
</reference>
<dbReference type="Proteomes" id="UP001139031">
    <property type="component" value="Unassembled WGS sequence"/>
</dbReference>
<evidence type="ECO:0000313" key="2">
    <source>
        <dbReference type="Proteomes" id="UP001139031"/>
    </source>
</evidence>
<dbReference type="Gene3D" id="3.40.47.10">
    <property type="match status" value="1"/>
</dbReference>
<protein>
    <submittedName>
        <fullName evidence="1">3-oxoacyl-ACP synthase</fullName>
    </submittedName>
</protein>
<sequence>MNASAGWSVVRVGLGTPLGLSAPTTLAAVRAGVVRFAETDHDDGHGEAIRASRLGRLEPGLTRSARVAALAGWALRDCLGGLSPGALASPLPLVLALAEPGGAPVDEAAIVHALQAEAPAPLELREVVCAGRAGLFQLLERLTGRDALVIAADSLCDPSTLGRLERRGRVLAARRDGLIPGEAAGALLLARGPSAAASECPPPARVIACTSGHMTRGADRVRDLADGLTAVFGRLARDPGASGERPRCVSSCQTGEVAEARAFTYAALRQAPLMPEPLVHLRACESFGDTGAAAPALALALAIHHLQRRGEPGRALLYGSADDGAIGACLVDVAAAEPGERR</sequence>
<dbReference type="RefSeq" id="WP_224196415.1">
    <property type="nucleotide sequence ID" value="NZ_JAIRAU010000049.1"/>
</dbReference>
<comment type="caution">
    <text evidence="1">The sequence shown here is derived from an EMBL/GenBank/DDBJ whole genome shotgun (WGS) entry which is preliminary data.</text>
</comment>
<gene>
    <name evidence="1" type="ORF">K7C98_36075</name>
</gene>
<dbReference type="EMBL" id="JAIRAU010000049">
    <property type="protein sequence ID" value="MBZ5714681.1"/>
    <property type="molecule type" value="Genomic_DNA"/>
</dbReference>
<evidence type="ECO:0000313" key="1">
    <source>
        <dbReference type="EMBL" id="MBZ5714681.1"/>
    </source>
</evidence>
<dbReference type="InterPro" id="IPR016039">
    <property type="entry name" value="Thiolase-like"/>
</dbReference>
<name>A0ABS7U2K6_9BACT</name>
<accession>A0ABS7U2K6</accession>
<organism evidence="1 2">
    <name type="scientific">Nannocystis pusilla</name>
    <dbReference type="NCBI Taxonomy" id="889268"/>
    <lineage>
        <taxon>Bacteria</taxon>
        <taxon>Pseudomonadati</taxon>
        <taxon>Myxococcota</taxon>
        <taxon>Polyangia</taxon>
        <taxon>Nannocystales</taxon>
        <taxon>Nannocystaceae</taxon>
        <taxon>Nannocystis</taxon>
    </lineage>
</organism>
<keyword evidence="2" id="KW-1185">Reference proteome</keyword>